<dbReference type="GO" id="GO:0016829">
    <property type="term" value="F:lyase activity"/>
    <property type="evidence" value="ECO:0007669"/>
    <property type="project" value="UniProtKB-KW"/>
</dbReference>
<dbReference type="Pfam" id="PF07977">
    <property type="entry name" value="FabA"/>
    <property type="match status" value="1"/>
</dbReference>
<organism evidence="2 3">
    <name type="scientific">Aquimarina hainanensis</name>
    <dbReference type="NCBI Taxonomy" id="1578017"/>
    <lineage>
        <taxon>Bacteria</taxon>
        <taxon>Pseudomonadati</taxon>
        <taxon>Bacteroidota</taxon>
        <taxon>Flavobacteriia</taxon>
        <taxon>Flavobacteriales</taxon>
        <taxon>Flavobacteriaceae</taxon>
        <taxon>Aquimarina</taxon>
    </lineage>
</organism>
<keyword evidence="3" id="KW-1185">Reference proteome</keyword>
<dbReference type="RefSeq" id="WP_378254813.1">
    <property type="nucleotide sequence ID" value="NZ_JBHSJV010000001.1"/>
</dbReference>
<evidence type="ECO:0000256" key="1">
    <source>
        <dbReference type="ARBA" id="ARBA00023239"/>
    </source>
</evidence>
<evidence type="ECO:0000313" key="2">
    <source>
        <dbReference type="EMBL" id="MFD2592737.1"/>
    </source>
</evidence>
<reference evidence="3" key="1">
    <citation type="journal article" date="2019" name="Int. J. Syst. Evol. Microbiol.">
        <title>The Global Catalogue of Microorganisms (GCM) 10K type strain sequencing project: providing services to taxonomists for standard genome sequencing and annotation.</title>
        <authorList>
            <consortium name="The Broad Institute Genomics Platform"/>
            <consortium name="The Broad Institute Genome Sequencing Center for Infectious Disease"/>
            <person name="Wu L."/>
            <person name="Ma J."/>
        </authorList>
    </citation>
    <scope>NUCLEOTIDE SEQUENCE [LARGE SCALE GENOMIC DNA]</scope>
    <source>
        <strain evidence="3">KCTC 42423</strain>
    </source>
</reference>
<accession>A0ABW5NCE4</accession>
<dbReference type="PANTHER" id="PTHR30272">
    <property type="entry name" value="3-HYDROXYACYL-[ACYL-CARRIER-PROTEIN] DEHYDRATASE"/>
    <property type="match status" value="1"/>
</dbReference>
<dbReference type="Gene3D" id="3.10.129.10">
    <property type="entry name" value="Hotdog Thioesterase"/>
    <property type="match status" value="1"/>
</dbReference>
<protein>
    <submittedName>
        <fullName evidence="2">3-hydroxyacyl-ACP dehydratase FabZ family protein</fullName>
        <ecNumber evidence="2">4.2.1.-</ecNumber>
    </submittedName>
</protein>
<dbReference type="Proteomes" id="UP001597459">
    <property type="component" value="Unassembled WGS sequence"/>
</dbReference>
<dbReference type="PANTHER" id="PTHR30272:SF1">
    <property type="entry name" value="3-HYDROXYACYL-[ACYL-CARRIER-PROTEIN] DEHYDRATASE"/>
    <property type="match status" value="1"/>
</dbReference>
<dbReference type="EMBL" id="JBHULX010000039">
    <property type="protein sequence ID" value="MFD2592737.1"/>
    <property type="molecule type" value="Genomic_DNA"/>
</dbReference>
<dbReference type="EC" id="4.2.1.-" evidence="2"/>
<comment type="caution">
    <text evidence="2">The sequence shown here is derived from an EMBL/GenBank/DDBJ whole genome shotgun (WGS) entry which is preliminary data.</text>
</comment>
<proteinExistence type="predicted"/>
<dbReference type="InterPro" id="IPR029069">
    <property type="entry name" value="HotDog_dom_sf"/>
</dbReference>
<evidence type="ECO:0000313" key="3">
    <source>
        <dbReference type="Proteomes" id="UP001597459"/>
    </source>
</evidence>
<dbReference type="InterPro" id="IPR013114">
    <property type="entry name" value="FabA_FabZ"/>
</dbReference>
<name>A0ABW5NCE4_9FLAO</name>
<dbReference type="SUPFAM" id="SSF54637">
    <property type="entry name" value="Thioesterase/thiol ester dehydrase-isomerase"/>
    <property type="match status" value="1"/>
</dbReference>
<keyword evidence="1 2" id="KW-0456">Lyase</keyword>
<gene>
    <name evidence="2" type="ORF">ACFSTE_18010</name>
</gene>
<sequence>MTTLSILKELPYQKPFLFVDRIIHVNEQQITGTYTFLEDEYFYKGHQKKEPVTPGFILIECMSQIGLVSLGIYLFRNELRDEPLEVAITDTNIHFYTSVLPGEKVTVISDKEYFKFNILKCKMVMYDSKQNLIAKGTITAKLTP</sequence>